<evidence type="ECO:0000313" key="2">
    <source>
        <dbReference type="Proteomes" id="UP000221860"/>
    </source>
</evidence>
<keyword evidence="2" id="KW-1185">Reference proteome</keyword>
<dbReference type="InterPro" id="IPR045514">
    <property type="entry name" value="DUF6478"/>
</dbReference>
<organism evidence="1 2">
    <name type="scientific">Limimaricola cinnabarinus</name>
    <dbReference type="NCBI Taxonomy" id="1125964"/>
    <lineage>
        <taxon>Bacteria</taxon>
        <taxon>Pseudomonadati</taxon>
        <taxon>Pseudomonadota</taxon>
        <taxon>Alphaproteobacteria</taxon>
        <taxon>Rhodobacterales</taxon>
        <taxon>Paracoccaceae</taxon>
        <taxon>Limimaricola</taxon>
    </lineage>
</organism>
<accession>A0A2G1MF99</accession>
<reference evidence="1 2" key="1">
    <citation type="submission" date="2017-08" db="EMBL/GenBank/DDBJ databases">
        <title>Draft Genome Sequence of Loktanella cinnabarina Strain XM1, Isolated from Coastal Surface Water.</title>
        <authorList>
            <person name="Ma R."/>
            <person name="Wang J."/>
            <person name="Wang Q."/>
            <person name="Ma Z."/>
            <person name="Li J."/>
            <person name="Chen L."/>
        </authorList>
    </citation>
    <scope>NUCLEOTIDE SEQUENCE [LARGE SCALE GENOMIC DNA]</scope>
    <source>
        <strain evidence="1 2">XM1</strain>
    </source>
</reference>
<dbReference type="EMBL" id="NQWH01000015">
    <property type="protein sequence ID" value="PHP27433.1"/>
    <property type="molecule type" value="Genomic_DNA"/>
</dbReference>
<name>A0A2G1MF99_9RHOB</name>
<dbReference type="OrthoDB" id="7827015at2"/>
<dbReference type="RefSeq" id="WP_099277273.1">
    <property type="nucleotide sequence ID" value="NZ_KZ304960.1"/>
</dbReference>
<proteinExistence type="predicted"/>
<dbReference type="Pfam" id="PF20086">
    <property type="entry name" value="DUF6478"/>
    <property type="match status" value="1"/>
</dbReference>
<sequence>MRPGLPGLLGRLPRLRRAAPKGQGAAPSPLRLAGADWAWRPEAWAGAAPGAGPLPAASGVELCGGVRLFHDAESPELRIERPAIGPQGAWPLRLCAGGFDGSFLSLAIALPEAALAGLERRHLLGIDVDLGPEGASRSFARLNLRQGPNSEALLRSLPMTEPTGTEFDLWSIETAPDRVETGWIDLIFEAPLPMAIEIRDLVIARRPRASF</sequence>
<dbReference type="Proteomes" id="UP000221860">
    <property type="component" value="Unassembled WGS sequence"/>
</dbReference>
<dbReference type="AlphaFoldDB" id="A0A2G1MF99"/>
<protein>
    <submittedName>
        <fullName evidence="1">Uncharacterized protein</fullName>
    </submittedName>
</protein>
<gene>
    <name evidence="1" type="ORF">CJ301_10950</name>
</gene>
<evidence type="ECO:0000313" key="1">
    <source>
        <dbReference type="EMBL" id="PHP27433.1"/>
    </source>
</evidence>
<comment type="caution">
    <text evidence="1">The sequence shown here is derived from an EMBL/GenBank/DDBJ whole genome shotgun (WGS) entry which is preliminary data.</text>
</comment>